<protein>
    <recommendedName>
        <fullName evidence="2">hydroxymethylpyrimidine kinase</fullName>
        <ecNumber evidence="2">2.7.1.49</ecNumber>
    </recommendedName>
</protein>
<keyword evidence="5 8" id="KW-0418">Kinase</keyword>
<dbReference type="EMBL" id="JAPIVE010000004">
    <property type="protein sequence ID" value="MCX2525132.1"/>
    <property type="molecule type" value="Genomic_DNA"/>
</dbReference>
<dbReference type="CDD" id="cd01169">
    <property type="entry name" value="HMPP_kinase"/>
    <property type="match status" value="1"/>
</dbReference>
<evidence type="ECO:0000256" key="5">
    <source>
        <dbReference type="ARBA" id="ARBA00022777"/>
    </source>
</evidence>
<gene>
    <name evidence="8" type="primary">thiD</name>
    <name evidence="8" type="ORF">OQ287_12850</name>
</gene>
<dbReference type="GO" id="GO:0005829">
    <property type="term" value="C:cytosol"/>
    <property type="evidence" value="ECO:0007669"/>
    <property type="project" value="TreeGrafter"/>
</dbReference>
<dbReference type="InterPro" id="IPR004399">
    <property type="entry name" value="HMP/HMP-P_kinase_dom"/>
</dbReference>
<dbReference type="PANTHER" id="PTHR20858">
    <property type="entry name" value="PHOSPHOMETHYLPYRIMIDINE KINASE"/>
    <property type="match status" value="1"/>
</dbReference>
<feature type="domain" description="Pyridoxamine kinase/Phosphomethylpyrimidine kinase" evidence="7">
    <location>
        <begin position="14"/>
        <end position="261"/>
    </location>
</feature>
<dbReference type="NCBIfam" id="TIGR00097">
    <property type="entry name" value="HMP-P_kinase"/>
    <property type="match status" value="1"/>
</dbReference>
<dbReference type="Proteomes" id="UP001165678">
    <property type="component" value="Unassembled WGS sequence"/>
</dbReference>
<evidence type="ECO:0000256" key="2">
    <source>
        <dbReference type="ARBA" id="ARBA00012135"/>
    </source>
</evidence>
<dbReference type="RefSeq" id="WP_265896901.1">
    <property type="nucleotide sequence ID" value="NZ_JAPIVE010000004.1"/>
</dbReference>
<name>A0AA41ZI15_9GAMM</name>
<accession>A0AA41ZI15</accession>
<proteinExistence type="predicted"/>
<organism evidence="8 9">
    <name type="scientific">Larsenimonas rhizosphaerae</name>
    <dbReference type="NCBI Taxonomy" id="2944682"/>
    <lineage>
        <taxon>Bacteria</taxon>
        <taxon>Pseudomonadati</taxon>
        <taxon>Pseudomonadota</taxon>
        <taxon>Gammaproteobacteria</taxon>
        <taxon>Oceanospirillales</taxon>
        <taxon>Halomonadaceae</taxon>
        <taxon>Larsenimonas</taxon>
    </lineage>
</organism>
<keyword evidence="9" id="KW-1185">Reference proteome</keyword>
<evidence type="ECO:0000313" key="8">
    <source>
        <dbReference type="EMBL" id="MCX2525132.1"/>
    </source>
</evidence>
<dbReference type="GO" id="GO:0008902">
    <property type="term" value="F:hydroxymethylpyrimidine kinase activity"/>
    <property type="evidence" value="ECO:0007669"/>
    <property type="project" value="UniProtKB-EC"/>
</dbReference>
<comment type="pathway">
    <text evidence="1">Cofactor biosynthesis; thiamine diphosphate biosynthesis.</text>
</comment>
<dbReference type="InterPro" id="IPR029056">
    <property type="entry name" value="Ribokinase-like"/>
</dbReference>
<evidence type="ECO:0000256" key="6">
    <source>
        <dbReference type="ARBA" id="ARBA00022840"/>
    </source>
</evidence>
<comment type="caution">
    <text evidence="8">The sequence shown here is derived from an EMBL/GenBank/DDBJ whole genome shotgun (WGS) entry which is preliminary data.</text>
</comment>
<dbReference type="PANTHER" id="PTHR20858:SF17">
    <property type="entry name" value="HYDROXYMETHYLPYRIMIDINE_PHOSPHOMETHYLPYRIMIDINE KINASE THI20-RELATED"/>
    <property type="match status" value="1"/>
</dbReference>
<keyword evidence="6" id="KW-0067">ATP-binding</keyword>
<evidence type="ECO:0000256" key="3">
    <source>
        <dbReference type="ARBA" id="ARBA00022679"/>
    </source>
</evidence>
<dbReference type="GO" id="GO:0005524">
    <property type="term" value="F:ATP binding"/>
    <property type="evidence" value="ECO:0007669"/>
    <property type="project" value="UniProtKB-KW"/>
</dbReference>
<evidence type="ECO:0000256" key="1">
    <source>
        <dbReference type="ARBA" id="ARBA00004948"/>
    </source>
</evidence>
<dbReference type="InterPro" id="IPR013749">
    <property type="entry name" value="PM/HMP-P_kinase-1"/>
</dbReference>
<evidence type="ECO:0000256" key="4">
    <source>
        <dbReference type="ARBA" id="ARBA00022741"/>
    </source>
</evidence>
<sequence length="267" mass="28262">MVAIPRLLSIAGTDPSGGAGMHADMKTFSALGGYATSAITSIVAQNTCGVREVYPLPLAALEAQLRAVFDDIEIDAIKIGMVADRDTAQCIRRLILEYAPRHVVLDPVMVAKSGDRLVDAGAVAAVCELLVPLADIVTPNLPEAAELLGTNIPDSRDAMMAMCDDLRGLQSSHVLLKGGFLADSTCADLLISAQDTEWLEAPRIATRHLHGTGCTLSSAIAALLPQHATLPAAVRAAKVYMTRSLEEADRLGVGKGQGPVHHFHAWW</sequence>
<keyword evidence="3 8" id="KW-0808">Transferase</keyword>
<dbReference type="Pfam" id="PF08543">
    <property type="entry name" value="Phos_pyr_kin"/>
    <property type="match status" value="1"/>
</dbReference>
<keyword evidence="4" id="KW-0547">Nucleotide-binding</keyword>
<reference evidence="8" key="1">
    <citation type="submission" date="2022-11" db="EMBL/GenBank/DDBJ databases">
        <title>Larsenimonas rhizosphaerae sp. nov., isolated from a tidal mudflat.</title>
        <authorList>
            <person name="Lee S.D."/>
            <person name="Kim I.S."/>
        </authorList>
    </citation>
    <scope>NUCLEOTIDE SEQUENCE</scope>
    <source>
        <strain evidence="8">GH2-1</strain>
    </source>
</reference>
<dbReference type="FunFam" id="3.40.1190.20:FF:000003">
    <property type="entry name" value="Phosphomethylpyrimidine kinase ThiD"/>
    <property type="match status" value="1"/>
</dbReference>
<evidence type="ECO:0000313" key="9">
    <source>
        <dbReference type="Proteomes" id="UP001165678"/>
    </source>
</evidence>
<dbReference type="AlphaFoldDB" id="A0AA41ZI15"/>
<dbReference type="EC" id="2.7.1.49" evidence="2"/>
<evidence type="ECO:0000259" key="7">
    <source>
        <dbReference type="Pfam" id="PF08543"/>
    </source>
</evidence>
<dbReference type="GO" id="GO:0008972">
    <property type="term" value="F:phosphomethylpyrimidine kinase activity"/>
    <property type="evidence" value="ECO:0007669"/>
    <property type="project" value="InterPro"/>
</dbReference>
<dbReference type="GO" id="GO:0009228">
    <property type="term" value="P:thiamine biosynthetic process"/>
    <property type="evidence" value="ECO:0007669"/>
    <property type="project" value="InterPro"/>
</dbReference>
<dbReference type="SUPFAM" id="SSF53613">
    <property type="entry name" value="Ribokinase-like"/>
    <property type="match status" value="1"/>
</dbReference>
<dbReference type="Gene3D" id="3.40.1190.20">
    <property type="match status" value="1"/>
</dbReference>